<evidence type="ECO:0000256" key="5">
    <source>
        <dbReference type="ARBA" id="ARBA00022679"/>
    </source>
</evidence>
<dbReference type="InterPro" id="IPR003661">
    <property type="entry name" value="HisK_dim/P_dom"/>
</dbReference>
<dbReference type="SMART" id="SM00387">
    <property type="entry name" value="HATPase_c"/>
    <property type="match status" value="1"/>
</dbReference>
<gene>
    <name evidence="19" type="ORF">OKA05_15265</name>
</gene>
<keyword evidence="10 14" id="KW-1133">Transmembrane helix</keyword>
<dbReference type="Gene3D" id="3.30.565.10">
    <property type="entry name" value="Histidine kinase-like ATPase, C-terminal domain"/>
    <property type="match status" value="1"/>
</dbReference>
<dbReference type="Pfam" id="PF13188">
    <property type="entry name" value="PAS_8"/>
    <property type="match status" value="1"/>
</dbReference>
<dbReference type="Pfam" id="PF02518">
    <property type="entry name" value="HATPase_c"/>
    <property type="match status" value="1"/>
</dbReference>
<dbReference type="SUPFAM" id="SSF55874">
    <property type="entry name" value="ATPase domain of HSP90 chaperone/DNA topoisomerase II/histidine kinase"/>
    <property type="match status" value="1"/>
</dbReference>
<dbReference type="SUPFAM" id="SSF47384">
    <property type="entry name" value="Homodimeric domain of signal transducing histidine kinase"/>
    <property type="match status" value="1"/>
</dbReference>
<dbReference type="Proteomes" id="UP001320876">
    <property type="component" value="Unassembled WGS sequence"/>
</dbReference>
<keyword evidence="4 13" id="KW-0597">Phosphoprotein</keyword>
<dbReference type="InterPro" id="IPR025201">
    <property type="entry name" value="KdpD_TM"/>
</dbReference>
<evidence type="ECO:0000259" key="18">
    <source>
        <dbReference type="PROSITE" id="PS50113"/>
    </source>
</evidence>
<dbReference type="CDD" id="cd00130">
    <property type="entry name" value="PAS"/>
    <property type="match status" value="7"/>
</dbReference>
<dbReference type="Gene3D" id="3.30.450.20">
    <property type="entry name" value="PAS domain"/>
    <property type="match status" value="8"/>
</dbReference>
<keyword evidence="9" id="KW-0067">ATP-binding</keyword>
<feature type="domain" description="PAC" evidence="18">
    <location>
        <begin position="736"/>
        <end position="787"/>
    </location>
</feature>
<keyword evidence="20" id="KW-1185">Reference proteome</keyword>
<feature type="domain" description="PAC" evidence="18">
    <location>
        <begin position="190"/>
        <end position="242"/>
    </location>
</feature>
<keyword evidence="8" id="KW-0418">Kinase</keyword>
<dbReference type="InterPro" id="IPR036890">
    <property type="entry name" value="HATPase_C_sf"/>
</dbReference>
<feature type="domain" description="PAC" evidence="18">
    <location>
        <begin position="602"/>
        <end position="654"/>
    </location>
</feature>
<dbReference type="Pfam" id="PF08448">
    <property type="entry name" value="PAS_4"/>
    <property type="match status" value="3"/>
</dbReference>
<evidence type="ECO:0000313" key="19">
    <source>
        <dbReference type="EMBL" id="MCW1923927.1"/>
    </source>
</evidence>
<evidence type="ECO:0000259" key="15">
    <source>
        <dbReference type="PROSITE" id="PS50109"/>
    </source>
</evidence>
<feature type="domain" description="Histidine kinase" evidence="15">
    <location>
        <begin position="1480"/>
        <end position="1697"/>
    </location>
</feature>
<dbReference type="Gene3D" id="3.40.50.2300">
    <property type="match status" value="1"/>
</dbReference>
<dbReference type="PANTHER" id="PTHR43304">
    <property type="entry name" value="PHYTOCHROME-LIKE PROTEIN CPH1"/>
    <property type="match status" value="1"/>
</dbReference>
<organism evidence="19 20">
    <name type="scientific">Luteolibacter arcticus</name>
    <dbReference type="NCBI Taxonomy" id="1581411"/>
    <lineage>
        <taxon>Bacteria</taxon>
        <taxon>Pseudomonadati</taxon>
        <taxon>Verrucomicrobiota</taxon>
        <taxon>Verrucomicrobiia</taxon>
        <taxon>Verrucomicrobiales</taxon>
        <taxon>Verrucomicrobiaceae</taxon>
        <taxon>Luteolibacter</taxon>
    </lineage>
</organism>
<sequence length="1838" mass="203456">MSLACLATAVLVRWLLDPVLGDTFPLTTLLAAIGVAVWIGGYRPALLVAALGFLACSYLFIAPRGQFGLDEPRNLVGSFLFLATSLIIIGFGEALRRAHQDCLEAESAARQQAELLGITLTSIGDGVIATDPGGRVTTMNAVAEAMTGWTKDEAAGMPLTEVFRIVNESTRLEVENPALRALKDGVVVGLANHTVLIAKDGTERPIDDSAAPIRRDDGEIVGCILVFHDISERHRAEVEQLEARQQLATTLESVTDGFMRYDRDWRIVYVNAEAERINRLTRSEMLGQILWDVFPAIVGTRLEAEYLRAVAEQVTVEFENHYEPFGRWYSLKGFPTADGGLTTYIRDITDRKRAEALLAGQKRVLETVATDVPLAEVLTTLAVVIEEQEPGLLCSIILLDEGGAHLRVGAGPSMPEGYLSALDGLGIEPPYPGPCGMALHTGEAVVVTDIEADPRWSGAWRDRALAHGLRSCRSTPIVGSDGKPAATFAVYRREPGDPAPSDPHVLPVATHLAGIVIDRKKQESALRESEARYRAIGESIDYGVWVCDAEGRNTYASESFLQLVGITQEECSDFGWAELLHPDDVDATIAAWKECARTQGTWDRQHRFKGADGGWHDILARGVPLRNETGILLGWAGINLDISRVLRAEREVVRLATESDRQQRLYETVLTNTPDFVYVFSLDHKVLYANDALIKMWGRGHEGAIGKTFLEIGYEPWHAEMHDREIDEVRATRQPIRGEVPFNGTNGRRQYDYIFVPVIGADGEVEAVAGTTRDVTERKETERQLRYGQEQLDFALAAADLGQWSLNLADRTARRTLRHDQLFGYDALLPEWTYEMFLEHVIPDERAAVDASFQKSVASNSVWSVECRIRRADGAVRHIWTKALIQRDADGQVGWMLGIVGDVTDRRQAEERQAFLVQLADTLRPLSEPTDVQAEASRLLGERLGANRVVYFEVRGENYVVERDYTDAAPSIVGRYPIADFGPDILARYEAGRTASEADVNLLSSRTPAEKDTYAALQIRSYVGVPLVKGGAFVAGLAVHVANVRPWTPAEISLIEETAERTWAVVGRVRAEAALRQSEERLRMALSAARMVAWEYDPASGAVFTSGNATDVYGFPQNEEMASIDRGFAILHPDDVDNHRATVAAAVAAGEGFTSQFRIVRPDNGSVQWMEEWGHAVRNGVDTTVRLVGINMDITARKVAEAALRQSEERSAFVRSSSGVGFWYCDLPFEVLEWDELVKAHFHLAPDAVVTIQTFYDRLHPDDREPTRLAIERSIAGRTRYNVHYRTVDPDTGDVTWVRALGRTAYAADGTPTRFDGVTLDVSDQKRAEASLRESEERLRTLFESMDEGFCVIEMEFNLAGRPVDYRIEVMNPAFEQHTGMHGLVGKSIRNAIPELEEFWYETYGRVASTGEPTRFEHKAEPMGGRWFEVSAFRIGDDGSRKVAILFNDVTARRMAAVEREQFLGQLRDADRRKDEFLATLAHELRNPLAPIRNGLQVMRLAGVEGPIERARTMMERQVTQLVRLVDDLLDVSRVTSGKFELRRELVELRAVIDAAVETSRPAFDVAGHELEVAVPDEPILLDGDSTRLAQVVSNLLTNSAKYTHPGGHVRLAVRREDGMAVLSIADNGIGIPPHMLGRIFEMFTQMDRTLEKTTGGLGIGLSLVKGLVEMHGGTIEARSEGEGRGSEFIARLPMVKSPVQNVGQQAVDEPVGFASRRILVTDDNVDSAESLGMFLELLGNDVSTANDGLHALEVAERFLPEVILLDIGMPKLNGYETCRRIREQTWGKKAILIAMTGWGQDEDKRRSDEAGFDHHLVKPVDTGDLVKLLASLKAETA</sequence>
<evidence type="ECO:0000256" key="13">
    <source>
        <dbReference type="PROSITE-ProRule" id="PRU00169"/>
    </source>
</evidence>
<evidence type="ECO:0000256" key="14">
    <source>
        <dbReference type="SAM" id="Phobius"/>
    </source>
</evidence>
<evidence type="ECO:0000256" key="11">
    <source>
        <dbReference type="ARBA" id="ARBA00023012"/>
    </source>
</evidence>
<dbReference type="EMBL" id="JAPDDT010000006">
    <property type="protein sequence ID" value="MCW1923927.1"/>
    <property type="molecule type" value="Genomic_DNA"/>
</dbReference>
<feature type="transmembrane region" description="Helical" evidence="14">
    <location>
        <begin position="74"/>
        <end position="92"/>
    </location>
</feature>
<dbReference type="CDD" id="cd00075">
    <property type="entry name" value="HATPase"/>
    <property type="match status" value="1"/>
</dbReference>
<dbReference type="InterPro" id="IPR000700">
    <property type="entry name" value="PAS-assoc_C"/>
</dbReference>
<feature type="domain" description="PAS" evidence="17">
    <location>
        <begin position="1078"/>
        <end position="1150"/>
    </location>
</feature>
<dbReference type="Gene3D" id="1.20.120.620">
    <property type="entry name" value="Backbone structure of the membrane domain of e. Coli histidine kinase receptor kdpd"/>
    <property type="match status" value="1"/>
</dbReference>
<dbReference type="PROSITE" id="PS50112">
    <property type="entry name" value="PAS"/>
    <property type="match status" value="5"/>
</dbReference>
<dbReference type="InterPro" id="IPR003594">
    <property type="entry name" value="HATPase_dom"/>
</dbReference>
<dbReference type="Gene3D" id="2.10.70.100">
    <property type="match status" value="2"/>
</dbReference>
<dbReference type="Pfam" id="PF01590">
    <property type="entry name" value="GAF"/>
    <property type="match status" value="1"/>
</dbReference>
<keyword evidence="11" id="KW-0902">Two-component regulatory system</keyword>
<dbReference type="EC" id="2.7.13.3" evidence="3"/>
<feature type="domain" description="Response regulatory" evidence="16">
    <location>
        <begin position="1718"/>
        <end position="1834"/>
    </location>
</feature>
<dbReference type="Pfam" id="PF13185">
    <property type="entry name" value="GAF_2"/>
    <property type="match status" value="1"/>
</dbReference>
<dbReference type="InterPro" id="IPR038318">
    <property type="entry name" value="KdpD_sf"/>
</dbReference>
<dbReference type="InterPro" id="IPR003018">
    <property type="entry name" value="GAF"/>
</dbReference>
<dbReference type="SUPFAM" id="SSF55781">
    <property type="entry name" value="GAF domain-like"/>
    <property type="match status" value="2"/>
</dbReference>
<accession>A0ABT3GKA5</accession>
<dbReference type="Pfam" id="PF00072">
    <property type="entry name" value="Response_reg"/>
    <property type="match status" value="1"/>
</dbReference>
<evidence type="ECO:0000256" key="12">
    <source>
        <dbReference type="ARBA" id="ARBA00023136"/>
    </source>
</evidence>
<feature type="modified residue" description="4-aspartylphosphate" evidence="13">
    <location>
        <position position="1767"/>
    </location>
</feature>
<dbReference type="Pfam" id="PF13493">
    <property type="entry name" value="DUF4118"/>
    <property type="match status" value="1"/>
</dbReference>
<dbReference type="NCBIfam" id="TIGR00229">
    <property type="entry name" value="sensory_box"/>
    <property type="match status" value="7"/>
</dbReference>
<feature type="transmembrane region" description="Helical" evidence="14">
    <location>
        <begin position="45"/>
        <end position="62"/>
    </location>
</feature>
<reference evidence="19 20" key="1">
    <citation type="submission" date="2022-10" db="EMBL/GenBank/DDBJ databases">
        <title>Luteolibacter arcticus strain CCTCC AB 2014275, whole genome shotgun sequencing project.</title>
        <authorList>
            <person name="Zhao G."/>
            <person name="Shen L."/>
        </authorList>
    </citation>
    <scope>NUCLEOTIDE SEQUENCE [LARGE SCALE GENOMIC DNA]</scope>
    <source>
        <strain evidence="19 20">CCTCC AB 2014275</strain>
    </source>
</reference>
<comment type="subcellular location">
    <subcellularLocation>
        <location evidence="2">Membrane</location>
        <topology evidence="2">Multi-pass membrane protein</topology>
    </subcellularLocation>
</comment>
<feature type="domain" description="PAS" evidence="17">
    <location>
        <begin position="243"/>
        <end position="288"/>
    </location>
</feature>
<dbReference type="SMART" id="SM00388">
    <property type="entry name" value="HisKA"/>
    <property type="match status" value="1"/>
</dbReference>
<dbReference type="CDD" id="cd17580">
    <property type="entry name" value="REC_2_DhkD-like"/>
    <property type="match status" value="1"/>
</dbReference>
<feature type="domain" description="PAS" evidence="17">
    <location>
        <begin position="112"/>
        <end position="185"/>
    </location>
</feature>
<dbReference type="InterPro" id="IPR029016">
    <property type="entry name" value="GAF-like_dom_sf"/>
</dbReference>
<evidence type="ECO:0000313" key="20">
    <source>
        <dbReference type="Proteomes" id="UP001320876"/>
    </source>
</evidence>
<evidence type="ECO:0000256" key="2">
    <source>
        <dbReference type="ARBA" id="ARBA00004141"/>
    </source>
</evidence>
<dbReference type="Pfam" id="PF00512">
    <property type="entry name" value="HisKA"/>
    <property type="match status" value="1"/>
</dbReference>
<dbReference type="InterPro" id="IPR004358">
    <property type="entry name" value="Sig_transdc_His_kin-like_C"/>
</dbReference>
<dbReference type="PROSITE" id="PS50109">
    <property type="entry name" value="HIS_KIN"/>
    <property type="match status" value="1"/>
</dbReference>
<dbReference type="CDD" id="cd00082">
    <property type="entry name" value="HisKA"/>
    <property type="match status" value="1"/>
</dbReference>
<feature type="domain" description="PAC" evidence="18">
    <location>
        <begin position="1153"/>
        <end position="1206"/>
    </location>
</feature>
<dbReference type="InterPro" id="IPR011006">
    <property type="entry name" value="CheY-like_superfamily"/>
</dbReference>
<comment type="caution">
    <text evidence="19">The sequence shown here is derived from an EMBL/GenBank/DDBJ whole genome shotgun (WGS) entry which is preliminary data.</text>
</comment>
<keyword evidence="7" id="KW-0547">Nucleotide-binding</keyword>
<evidence type="ECO:0000256" key="6">
    <source>
        <dbReference type="ARBA" id="ARBA00022692"/>
    </source>
</evidence>
<proteinExistence type="predicted"/>
<dbReference type="PRINTS" id="PR00344">
    <property type="entry name" value="BCTRLSENSOR"/>
</dbReference>
<evidence type="ECO:0000256" key="8">
    <source>
        <dbReference type="ARBA" id="ARBA00022777"/>
    </source>
</evidence>
<dbReference type="InterPro" id="IPR000014">
    <property type="entry name" value="PAS"/>
</dbReference>
<dbReference type="InterPro" id="IPR013656">
    <property type="entry name" value="PAS_4"/>
</dbReference>
<evidence type="ECO:0000256" key="9">
    <source>
        <dbReference type="ARBA" id="ARBA00022840"/>
    </source>
</evidence>
<dbReference type="InterPro" id="IPR036097">
    <property type="entry name" value="HisK_dim/P_sf"/>
</dbReference>
<keyword evidence="5" id="KW-0808">Transferase</keyword>
<dbReference type="Pfam" id="PF08447">
    <property type="entry name" value="PAS_3"/>
    <property type="match status" value="4"/>
</dbReference>
<dbReference type="SMART" id="SM00091">
    <property type="entry name" value="PAS"/>
    <property type="match status" value="7"/>
</dbReference>
<dbReference type="RefSeq" id="WP_264488033.1">
    <property type="nucleotide sequence ID" value="NZ_JAPDDT010000006.1"/>
</dbReference>
<dbReference type="InterPro" id="IPR005467">
    <property type="entry name" value="His_kinase_dom"/>
</dbReference>
<evidence type="ECO:0000256" key="1">
    <source>
        <dbReference type="ARBA" id="ARBA00000085"/>
    </source>
</evidence>
<dbReference type="SMART" id="SM00065">
    <property type="entry name" value="GAF"/>
    <property type="match status" value="2"/>
</dbReference>
<dbReference type="SMART" id="SM00448">
    <property type="entry name" value="REC"/>
    <property type="match status" value="1"/>
</dbReference>
<dbReference type="SUPFAM" id="SSF55785">
    <property type="entry name" value="PYP-like sensor domain (PAS domain)"/>
    <property type="match status" value="8"/>
</dbReference>
<dbReference type="PANTHER" id="PTHR43304:SF1">
    <property type="entry name" value="PAC DOMAIN-CONTAINING PROTEIN"/>
    <property type="match status" value="1"/>
</dbReference>
<keyword evidence="12 14" id="KW-0472">Membrane</keyword>
<feature type="domain" description="PAS" evidence="17">
    <location>
        <begin position="662"/>
        <end position="710"/>
    </location>
</feature>
<keyword evidence="6 14" id="KW-0812">Transmembrane</keyword>
<dbReference type="InterPro" id="IPR013655">
    <property type="entry name" value="PAS_fold_3"/>
</dbReference>
<evidence type="ECO:0000256" key="10">
    <source>
        <dbReference type="ARBA" id="ARBA00022989"/>
    </source>
</evidence>
<dbReference type="PROSITE" id="PS50113">
    <property type="entry name" value="PAC"/>
    <property type="match status" value="6"/>
</dbReference>
<dbReference type="SMART" id="SM00086">
    <property type="entry name" value="PAC"/>
    <property type="match status" value="5"/>
</dbReference>
<dbReference type="InterPro" id="IPR001789">
    <property type="entry name" value="Sig_transdc_resp-reg_receiver"/>
</dbReference>
<feature type="domain" description="PAC" evidence="18">
    <location>
        <begin position="1281"/>
        <end position="1334"/>
    </location>
</feature>
<evidence type="ECO:0000256" key="4">
    <source>
        <dbReference type="ARBA" id="ARBA00022553"/>
    </source>
</evidence>
<protein>
    <recommendedName>
        <fullName evidence="3">histidine kinase</fullName>
        <ecNumber evidence="3">2.7.13.3</ecNumber>
    </recommendedName>
</protein>
<dbReference type="Gene3D" id="3.30.450.40">
    <property type="match status" value="2"/>
</dbReference>
<dbReference type="SUPFAM" id="SSF52172">
    <property type="entry name" value="CheY-like"/>
    <property type="match status" value="1"/>
</dbReference>
<evidence type="ECO:0000259" key="16">
    <source>
        <dbReference type="PROSITE" id="PS50110"/>
    </source>
</evidence>
<name>A0ABT3GKA5_9BACT</name>
<dbReference type="InterPro" id="IPR035965">
    <property type="entry name" value="PAS-like_dom_sf"/>
</dbReference>
<dbReference type="InterPro" id="IPR001610">
    <property type="entry name" value="PAC"/>
</dbReference>
<feature type="domain" description="PAC" evidence="18">
    <location>
        <begin position="863"/>
        <end position="915"/>
    </location>
</feature>
<feature type="domain" description="PAS" evidence="17">
    <location>
        <begin position="529"/>
        <end position="584"/>
    </location>
</feature>
<dbReference type="InterPro" id="IPR052162">
    <property type="entry name" value="Sensor_kinase/Photoreceptor"/>
</dbReference>
<evidence type="ECO:0000256" key="7">
    <source>
        <dbReference type="ARBA" id="ARBA00022741"/>
    </source>
</evidence>
<evidence type="ECO:0000259" key="17">
    <source>
        <dbReference type="PROSITE" id="PS50112"/>
    </source>
</evidence>
<comment type="catalytic activity">
    <reaction evidence="1">
        <text>ATP + protein L-histidine = ADP + protein N-phospho-L-histidine.</text>
        <dbReference type="EC" id="2.7.13.3"/>
    </reaction>
</comment>
<dbReference type="PROSITE" id="PS50110">
    <property type="entry name" value="RESPONSE_REGULATORY"/>
    <property type="match status" value="1"/>
</dbReference>
<evidence type="ECO:0000256" key="3">
    <source>
        <dbReference type="ARBA" id="ARBA00012438"/>
    </source>
</evidence>
<dbReference type="Gene3D" id="1.10.287.130">
    <property type="match status" value="1"/>
</dbReference>